<dbReference type="GO" id="GO:0016757">
    <property type="term" value="F:glycosyltransferase activity"/>
    <property type="evidence" value="ECO:0007669"/>
    <property type="project" value="UniProtKB-KW"/>
</dbReference>
<reference evidence="4 5" key="1">
    <citation type="submission" date="2024-02" db="EMBL/GenBank/DDBJ databases">
        <title>Full genome sequence of Nocardioides kribbensis.</title>
        <authorList>
            <person name="Poletto B.L."/>
            <person name="Silva G."/>
            <person name="Galante D."/>
            <person name="Campos K.R."/>
            <person name="Santos M.B.N."/>
            <person name="Sacchi C.T."/>
        </authorList>
    </citation>
    <scope>NUCLEOTIDE SEQUENCE [LARGE SCALE GENOMIC DNA]</scope>
    <source>
        <strain evidence="4 5">O4R</strain>
    </source>
</reference>
<feature type="compositionally biased region" description="Pro residues" evidence="1">
    <location>
        <begin position="284"/>
        <end position="294"/>
    </location>
</feature>
<dbReference type="Proteomes" id="UP001482520">
    <property type="component" value="Unassembled WGS sequence"/>
</dbReference>
<dbReference type="SUPFAM" id="SSF53955">
    <property type="entry name" value="Lysozyme-like"/>
    <property type="match status" value="1"/>
</dbReference>
<dbReference type="InterPro" id="IPR031304">
    <property type="entry name" value="SLT_2"/>
</dbReference>
<evidence type="ECO:0000313" key="5">
    <source>
        <dbReference type="Proteomes" id="UP001482520"/>
    </source>
</evidence>
<comment type="caution">
    <text evidence="4">The sequence shown here is derived from an EMBL/GenBank/DDBJ whole genome shotgun (WGS) entry which is preliminary data.</text>
</comment>
<keyword evidence="4" id="KW-0328">Glycosyltransferase</keyword>
<evidence type="ECO:0000259" key="3">
    <source>
        <dbReference type="Pfam" id="PF13406"/>
    </source>
</evidence>
<evidence type="ECO:0000313" key="4">
    <source>
        <dbReference type="EMBL" id="MEQ7849145.1"/>
    </source>
</evidence>
<keyword evidence="5" id="KW-1185">Reference proteome</keyword>
<dbReference type="EC" id="2.4.-.-" evidence="4"/>
<keyword evidence="2" id="KW-0732">Signal</keyword>
<gene>
    <name evidence="4" type="ORF">V6R90_17860</name>
</gene>
<dbReference type="Pfam" id="PF13406">
    <property type="entry name" value="SLT_2"/>
    <property type="match status" value="1"/>
</dbReference>
<feature type="domain" description="Transglycosylase SLT" evidence="3">
    <location>
        <begin position="99"/>
        <end position="225"/>
    </location>
</feature>
<accession>A0ABV1P311</accession>
<dbReference type="InterPro" id="IPR043426">
    <property type="entry name" value="MltB-like"/>
</dbReference>
<organism evidence="4 5">
    <name type="scientific">Nocardioides kribbensis</name>
    <dbReference type="NCBI Taxonomy" id="305517"/>
    <lineage>
        <taxon>Bacteria</taxon>
        <taxon>Bacillati</taxon>
        <taxon>Actinomycetota</taxon>
        <taxon>Actinomycetes</taxon>
        <taxon>Propionibacteriales</taxon>
        <taxon>Nocardioidaceae</taxon>
        <taxon>Nocardioides</taxon>
    </lineage>
</organism>
<sequence>MAAKKTARVKSMTALVPLALVSAAWTASLVGPAATTVPVSAELADPTSLPDGSTVPAQAIEAPASVSGGGSLAGLADGLDGRRAQQAVSTASSSGIPSAALAAYQRAETVINAADKSCNLPWQLVAAIGRVESNHGQYAGNTLDADGVAQPGIYGIALNGRNNTQAISDTDAGELDNDTQWDRAVGPMQFIPSTWRSVGVDADGDGRRDPQDVDDAALGTAVYLCSGSDDLSTTAGQEASVFRYNRSDDYVQLVLSIMDAYTDGDYTSVPSSTTAAGVIMPDPDYTPPKPPPARGPSQGGGQPQAQPPQPQVDSTPQAEDPAPTTPPKGDGGPTGPTNPTNPGGGGNGPQLPVPDLPDLPETGVEPVDDVLTVAQAIVQCTLEGLLDNPLSSTDKFDQCVEDYTTP</sequence>
<dbReference type="RefSeq" id="WP_349805467.1">
    <property type="nucleotide sequence ID" value="NZ_JBEGDP010000029.1"/>
</dbReference>
<dbReference type="PANTHER" id="PTHR30163:SF8">
    <property type="entry name" value="LYTIC MUREIN TRANSGLYCOSYLASE"/>
    <property type="match status" value="1"/>
</dbReference>
<dbReference type="EMBL" id="JBEGDP010000029">
    <property type="protein sequence ID" value="MEQ7849145.1"/>
    <property type="molecule type" value="Genomic_DNA"/>
</dbReference>
<feature type="region of interest" description="Disordered" evidence="1">
    <location>
        <begin position="386"/>
        <end position="406"/>
    </location>
</feature>
<evidence type="ECO:0000256" key="1">
    <source>
        <dbReference type="SAM" id="MobiDB-lite"/>
    </source>
</evidence>
<feature type="region of interest" description="Disordered" evidence="1">
    <location>
        <begin position="272"/>
        <end position="367"/>
    </location>
</feature>
<dbReference type="PANTHER" id="PTHR30163">
    <property type="entry name" value="MEMBRANE-BOUND LYTIC MUREIN TRANSGLYCOSYLASE B"/>
    <property type="match status" value="1"/>
</dbReference>
<dbReference type="CDD" id="cd13399">
    <property type="entry name" value="Slt35-like"/>
    <property type="match status" value="1"/>
</dbReference>
<keyword evidence="4" id="KW-0808">Transferase</keyword>
<protein>
    <submittedName>
        <fullName evidence="4">Lytic murein transglycosylase</fullName>
        <ecNumber evidence="4">2.4.-.-</ecNumber>
    </submittedName>
</protein>
<feature type="chain" id="PRO_5046082244" evidence="2">
    <location>
        <begin position="34"/>
        <end position="406"/>
    </location>
</feature>
<dbReference type="Gene3D" id="1.10.530.10">
    <property type="match status" value="1"/>
</dbReference>
<proteinExistence type="predicted"/>
<feature type="signal peptide" evidence="2">
    <location>
        <begin position="1"/>
        <end position="33"/>
    </location>
</feature>
<dbReference type="InterPro" id="IPR023346">
    <property type="entry name" value="Lysozyme-like_dom_sf"/>
</dbReference>
<evidence type="ECO:0000256" key="2">
    <source>
        <dbReference type="SAM" id="SignalP"/>
    </source>
</evidence>
<name>A0ABV1P311_9ACTN</name>